<accession>M8AEG5</accession>
<feature type="compositionally biased region" description="Acidic residues" evidence="6">
    <location>
        <begin position="68"/>
        <end position="80"/>
    </location>
</feature>
<feature type="compositionally biased region" description="Low complexity" evidence="6">
    <location>
        <begin position="111"/>
        <end position="120"/>
    </location>
</feature>
<evidence type="ECO:0000256" key="6">
    <source>
        <dbReference type="SAM" id="MobiDB-lite"/>
    </source>
</evidence>
<dbReference type="GO" id="GO:0005694">
    <property type="term" value="C:chromosome"/>
    <property type="evidence" value="ECO:0007669"/>
    <property type="project" value="UniProtKB-SubCell"/>
</dbReference>
<dbReference type="InterPro" id="IPR018848">
    <property type="entry name" value="WIYLD_domain"/>
</dbReference>
<feature type="region of interest" description="Disordered" evidence="6">
    <location>
        <begin position="712"/>
        <end position="757"/>
    </location>
</feature>
<feature type="compositionally biased region" description="Basic and acidic residues" evidence="6">
    <location>
        <begin position="227"/>
        <end position="239"/>
    </location>
</feature>
<dbReference type="SMART" id="SM00468">
    <property type="entry name" value="PreSET"/>
    <property type="match status" value="1"/>
</dbReference>
<evidence type="ECO:0000256" key="3">
    <source>
        <dbReference type="ARBA" id="ARBA00022603"/>
    </source>
</evidence>
<dbReference type="Gene3D" id="1.10.8.850">
    <property type="entry name" value="Histone-lysine N methyltransferase , C-terminal domain-like"/>
    <property type="match status" value="1"/>
</dbReference>
<dbReference type="AlphaFoldDB" id="M8AEG5"/>
<evidence type="ECO:0000256" key="5">
    <source>
        <dbReference type="ARBA" id="ARBA00022691"/>
    </source>
</evidence>
<dbReference type="InterPro" id="IPR025776">
    <property type="entry name" value="SUVR4/1/2"/>
</dbReference>
<dbReference type="PROSITE" id="PS50280">
    <property type="entry name" value="SET"/>
    <property type="match status" value="1"/>
</dbReference>
<organism evidence="7">
    <name type="scientific">Triticum urartu</name>
    <name type="common">Red wild einkorn</name>
    <name type="synonym">Crithodium urartu</name>
    <dbReference type="NCBI Taxonomy" id="4572"/>
    <lineage>
        <taxon>Eukaryota</taxon>
        <taxon>Viridiplantae</taxon>
        <taxon>Streptophyta</taxon>
        <taxon>Embryophyta</taxon>
        <taxon>Tracheophyta</taxon>
        <taxon>Spermatophyta</taxon>
        <taxon>Magnoliopsida</taxon>
        <taxon>Liliopsida</taxon>
        <taxon>Poales</taxon>
        <taxon>Poaceae</taxon>
        <taxon>BOP clade</taxon>
        <taxon>Pooideae</taxon>
        <taxon>Triticodae</taxon>
        <taxon>Triticeae</taxon>
        <taxon>Triticinae</taxon>
        <taxon>Triticum</taxon>
    </lineage>
</organism>
<dbReference type="STRING" id="4572.M8AEG5"/>
<evidence type="ECO:0000313" key="7">
    <source>
        <dbReference type="EMBL" id="EMS63220.1"/>
    </source>
</evidence>
<dbReference type="EMBL" id="KD072228">
    <property type="protein sequence ID" value="EMS63220.1"/>
    <property type="molecule type" value="Genomic_DNA"/>
</dbReference>
<dbReference type="InterPro" id="IPR001214">
    <property type="entry name" value="SET_dom"/>
</dbReference>
<dbReference type="OMA" id="MTEHITQ"/>
<evidence type="ECO:0000256" key="4">
    <source>
        <dbReference type="ARBA" id="ARBA00022679"/>
    </source>
</evidence>
<dbReference type="InterPro" id="IPR043017">
    <property type="entry name" value="WIYLD_dom_sf"/>
</dbReference>
<dbReference type="GO" id="GO:0005634">
    <property type="term" value="C:nucleus"/>
    <property type="evidence" value="ECO:0007669"/>
    <property type="project" value="InterPro"/>
</dbReference>
<feature type="compositionally biased region" description="Acidic residues" evidence="6">
    <location>
        <begin position="746"/>
        <end position="757"/>
    </location>
</feature>
<feature type="compositionally biased region" description="Basic residues" evidence="6">
    <location>
        <begin position="802"/>
        <end position="814"/>
    </location>
</feature>
<dbReference type="PANTHER" id="PTHR46450">
    <property type="entry name" value="INACTIVE HISTONE-LYSINE N-METHYLTRANSFERASE SUVR1-RELATED"/>
    <property type="match status" value="1"/>
</dbReference>
<feature type="compositionally biased region" description="Basic and acidic residues" evidence="6">
    <location>
        <begin position="387"/>
        <end position="396"/>
    </location>
</feature>
<evidence type="ECO:0000256" key="1">
    <source>
        <dbReference type="ARBA" id="ARBA00004286"/>
    </source>
</evidence>
<feature type="region of interest" description="Disordered" evidence="6">
    <location>
        <begin position="47"/>
        <end position="120"/>
    </location>
</feature>
<dbReference type="InterPro" id="IPR003616">
    <property type="entry name" value="Post-SET_dom"/>
</dbReference>
<dbReference type="InterPro" id="IPR046341">
    <property type="entry name" value="SET_dom_sf"/>
</dbReference>
<reference evidence="7" key="1">
    <citation type="journal article" date="2013" name="Nature">
        <title>Draft genome of the wheat A-genome progenitor Triticum urartu.</title>
        <authorList>
            <person name="Ling H.Q."/>
            <person name="Zhao S."/>
            <person name="Liu D."/>
            <person name="Wang J."/>
            <person name="Sun H."/>
            <person name="Zhang C."/>
            <person name="Fan H."/>
            <person name="Li D."/>
            <person name="Dong L."/>
            <person name="Tao Y."/>
            <person name="Gao C."/>
            <person name="Wu H."/>
            <person name="Li Y."/>
            <person name="Cui Y."/>
            <person name="Guo X."/>
            <person name="Zheng S."/>
            <person name="Wang B."/>
            <person name="Yu K."/>
            <person name="Liang Q."/>
            <person name="Yang W."/>
            <person name="Lou X."/>
            <person name="Chen J."/>
            <person name="Feng M."/>
            <person name="Jian J."/>
            <person name="Zhang X."/>
            <person name="Luo G."/>
            <person name="Jiang Y."/>
            <person name="Liu J."/>
            <person name="Wang Z."/>
            <person name="Sha Y."/>
            <person name="Zhang B."/>
            <person name="Wu H."/>
            <person name="Tang D."/>
            <person name="Shen Q."/>
            <person name="Xue P."/>
            <person name="Zou S."/>
            <person name="Wang X."/>
            <person name="Liu X."/>
            <person name="Wang F."/>
            <person name="Yang Y."/>
            <person name="An X."/>
            <person name="Dong Z."/>
            <person name="Zhang K."/>
            <person name="Zhang X."/>
            <person name="Luo M.C."/>
            <person name="Dvorak J."/>
            <person name="Tong Y."/>
            <person name="Wang J."/>
            <person name="Yang H."/>
            <person name="Li Z."/>
            <person name="Wang D."/>
            <person name="Zhang A."/>
            <person name="Wang J."/>
        </authorList>
    </citation>
    <scope>NUCLEOTIDE SEQUENCE</scope>
</reference>
<comment type="subcellular location">
    <subcellularLocation>
        <location evidence="1">Chromosome</location>
    </subcellularLocation>
</comment>
<dbReference type="PANTHER" id="PTHR46450:SF5">
    <property type="entry name" value="SET DOMAIN-CONTAINING PROTEIN"/>
    <property type="match status" value="1"/>
</dbReference>
<name>M8AEG5_TRIUA</name>
<dbReference type="CDD" id="cd10538">
    <property type="entry name" value="SET_SETDB-like"/>
    <property type="match status" value="1"/>
</dbReference>
<dbReference type="Gene3D" id="2.170.270.10">
    <property type="entry name" value="SET domain"/>
    <property type="match status" value="1"/>
</dbReference>
<dbReference type="SUPFAM" id="SSF82199">
    <property type="entry name" value="SET domain"/>
    <property type="match status" value="1"/>
</dbReference>
<feature type="region of interest" description="Disordered" evidence="6">
    <location>
        <begin position="170"/>
        <end position="259"/>
    </location>
</feature>
<keyword evidence="3 7" id="KW-0489">Methyltransferase</keyword>
<dbReference type="InterPro" id="IPR007728">
    <property type="entry name" value="Pre-SET_dom"/>
</dbReference>
<dbReference type="PROSITE" id="PS50868">
    <property type="entry name" value="POST_SET"/>
    <property type="match status" value="1"/>
</dbReference>
<keyword evidence="2" id="KW-0158">Chromosome</keyword>
<dbReference type="SMART" id="SM00317">
    <property type="entry name" value="SET"/>
    <property type="match status" value="1"/>
</dbReference>
<feature type="compositionally biased region" description="Polar residues" evidence="6">
    <location>
        <begin position="352"/>
        <end position="376"/>
    </location>
</feature>
<dbReference type="PROSITE" id="PS51580">
    <property type="entry name" value="SAM_MT43_3"/>
    <property type="match status" value="1"/>
</dbReference>
<sequence length="872" mass="96305">MKKLGFGRKQATPVLKRLFRLFDRQWEPIEEDSYRALAEAILDDQLLQLHPQSQSQPQPNGGGNEAPGQEEEELDTEEPEISTPDRPSTTPPFRATPQQSSTSFRAPAPPSGSTSFRATSTATAGGIVERGVLNNAAHATPSATALLTKHKHKLMMDAEFQQPAFLFLKHPKPEPPEPQPQPVDMDASGCRDVQPGLILRSRNRNRNRNRNLASSSSEFNALPPPDRNPHHISGSDKNRAIQHHSRNTEMPAVSVEPTSSSTLINGTGSQVQEIDVASSPGGEVKLSLKCSADPSKLNMPHLEAVYKMVEDKYLSPDKLLPPDFSIPGLMAEICQSVVQLGTQTQHTMTEHITQSHTVGNGSTSKCVEGGSASSTPAPQPHLALSRTTHDVHDISKGQENVKIPIANESGRGKCPPSFSYIPGNEVFQNGIVNISLAQIGAQDSCADCFGDCLSAPVPCACARVTGGEYAYTPGGLVKPEFIDKCVSMNRIPEVHHKVFCKTCPLERSRDKASPEPCRGHLVRRFIKECWSKCGCSMRCGNRVVQRGIRCNLQVFSTGNGRGWGLRTQNALPKGAFVCEYAGEILTCAEVHGRAVENMKNNRYTHTVVLDAGWSSGGSLKDEDALCLDGTFYGNVGRFINHRCRDANLAMVPVQVETPDRHYYHVAFFTSRKVEALEELTWDYGIDFDEELGPVKVFECLCGSKYCRGSRRHRQRLRNGNGNGKKRSRIEGGGGGGGAPSTTNKDENEEKEQEEEDEDLGLKLDLDLGLNAPLLPLPLNKQLHLQQEEYVDVEEEEEEDNKKKNKTKPSTRRRKGGKVVRFNDCSLTQVLEFQPRSLSPFQYYSTLLYNIFTCSSFIPFRFISFGTSKHIWD</sequence>
<dbReference type="eggNOG" id="KOG1082">
    <property type="taxonomic scope" value="Eukaryota"/>
</dbReference>
<dbReference type="Pfam" id="PF05033">
    <property type="entry name" value="Pre-SET"/>
    <property type="match status" value="1"/>
</dbReference>
<dbReference type="GO" id="GO:0008270">
    <property type="term" value="F:zinc ion binding"/>
    <property type="evidence" value="ECO:0007669"/>
    <property type="project" value="InterPro"/>
</dbReference>
<feature type="compositionally biased region" description="Low complexity" evidence="6">
    <location>
        <begin position="47"/>
        <end position="59"/>
    </location>
</feature>
<gene>
    <name evidence="7" type="ORF">TRIUR3_22796</name>
</gene>
<proteinExistence type="predicted"/>
<dbReference type="Pfam" id="PF10440">
    <property type="entry name" value="WIYLD"/>
    <property type="match status" value="1"/>
</dbReference>
<dbReference type="GO" id="GO:0042054">
    <property type="term" value="F:histone methyltransferase activity"/>
    <property type="evidence" value="ECO:0007669"/>
    <property type="project" value="InterPro"/>
</dbReference>
<dbReference type="PROSITE" id="PS50867">
    <property type="entry name" value="PRE_SET"/>
    <property type="match status" value="1"/>
</dbReference>
<keyword evidence="5" id="KW-0949">S-adenosyl-L-methionine</keyword>
<dbReference type="GO" id="GO:0032259">
    <property type="term" value="P:methylation"/>
    <property type="evidence" value="ECO:0007669"/>
    <property type="project" value="UniProtKB-KW"/>
</dbReference>
<protein>
    <submittedName>
        <fullName evidence="7">Histone-lysine N-methyltransferase SUVR4</fullName>
    </submittedName>
</protein>
<evidence type="ECO:0000256" key="2">
    <source>
        <dbReference type="ARBA" id="ARBA00022454"/>
    </source>
</evidence>
<keyword evidence="4 7" id="KW-0808">Transferase</keyword>
<dbReference type="Pfam" id="PF00856">
    <property type="entry name" value="SET"/>
    <property type="match status" value="1"/>
</dbReference>
<feature type="region of interest" description="Disordered" evidence="6">
    <location>
        <begin position="352"/>
        <end position="397"/>
    </location>
</feature>
<feature type="region of interest" description="Disordered" evidence="6">
    <location>
        <begin position="792"/>
        <end position="814"/>
    </location>
</feature>